<feature type="region of interest" description="Disordered" evidence="2">
    <location>
        <begin position="150"/>
        <end position="190"/>
    </location>
</feature>
<feature type="domain" description="C2H2-type" evidence="3">
    <location>
        <begin position="10"/>
        <end position="38"/>
    </location>
</feature>
<evidence type="ECO:0000313" key="5">
    <source>
        <dbReference type="Proteomes" id="UP000593567"/>
    </source>
</evidence>
<evidence type="ECO:0000256" key="1">
    <source>
        <dbReference type="PROSITE-ProRule" id="PRU00042"/>
    </source>
</evidence>
<keyword evidence="1" id="KW-0479">Metal-binding</keyword>
<dbReference type="EMBL" id="VXIV02001586">
    <property type="protein sequence ID" value="KAF6031599.1"/>
    <property type="molecule type" value="Genomic_DNA"/>
</dbReference>
<dbReference type="AlphaFoldDB" id="A0A7J7JYX0"/>
<protein>
    <recommendedName>
        <fullName evidence="3">C2H2-type domain-containing protein</fullName>
    </recommendedName>
</protein>
<organism evidence="4 5">
    <name type="scientific">Bugula neritina</name>
    <name type="common">Brown bryozoan</name>
    <name type="synonym">Sertularia neritina</name>
    <dbReference type="NCBI Taxonomy" id="10212"/>
    <lineage>
        <taxon>Eukaryota</taxon>
        <taxon>Metazoa</taxon>
        <taxon>Spiralia</taxon>
        <taxon>Lophotrochozoa</taxon>
        <taxon>Bryozoa</taxon>
        <taxon>Gymnolaemata</taxon>
        <taxon>Cheilostomatida</taxon>
        <taxon>Flustrina</taxon>
        <taxon>Buguloidea</taxon>
        <taxon>Bugulidae</taxon>
        <taxon>Bugula</taxon>
    </lineage>
</organism>
<dbReference type="Gene3D" id="3.30.160.60">
    <property type="entry name" value="Classic Zinc Finger"/>
    <property type="match status" value="1"/>
</dbReference>
<dbReference type="PROSITE" id="PS50157">
    <property type="entry name" value="ZINC_FINGER_C2H2_2"/>
    <property type="match status" value="1"/>
</dbReference>
<gene>
    <name evidence="4" type="ORF">EB796_010096</name>
</gene>
<dbReference type="InterPro" id="IPR036236">
    <property type="entry name" value="Znf_C2H2_sf"/>
</dbReference>
<evidence type="ECO:0000259" key="3">
    <source>
        <dbReference type="PROSITE" id="PS50157"/>
    </source>
</evidence>
<dbReference type="OrthoDB" id="2687452at2759"/>
<keyword evidence="5" id="KW-1185">Reference proteome</keyword>
<reference evidence="4" key="1">
    <citation type="submission" date="2020-06" db="EMBL/GenBank/DDBJ databases">
        <title>Draft genome of Bugula neritina, a colonial animal packing powerful symbionts and potential medicines.</title>
        <authorList>
            <person name="Rayko M."/>
        </authorList>
    </citation>
    <scope>NUCLEOTIDE SEQUENCE [LARGE SCALE GENOMIC DNA]</scope>
    <source>
        <strain evidence="4">Kwan_BN1</strain>
    </source>
</reference>
<keyword evidence="1" id="KW-0862">Zinc</keyword>
<dbReference type="InterPro" id="IPR013087">
    <property type="entry name" value="Znf_C2H2_type"/>
</dbReference>
<evidence type="ECO:0000256" key="2">
    <source>
        <dbReference type="SAM" id="MobiDB-lite"/>
    </source>
</evidence>
<name>A0A7J7JYX0_BUGNE</name>
<accession>A0A7J7JYX0</accession>
<keyword evidence="1" id="KW-0863">Zinc-finger</keyword>
<sequence>MSVHDPVKKFVCPFKDITGCDKAFGRPDKLKEHVLKHTKINVDTVTSLPRSAHATSSSVVLLTKHAKSADGDSDKLCKHCKTCRFESKEELLTHEILCAQVPRLKCEKCDLTFNTDESFDQHQCKPIMETLKISQVNSIKVNHLKKRSMKRKKLNRIELSPPRVKTSRRSKRLPADVEDESPSVQTPTKEVAAELTQNNINTVAN</sequence>
<comment type="caution">
    <text evidence="4">The sequence shown here is derived from an EMBL/GenBank/DDBJ whole genome shotgun (WGS) entry which is preliminary data.</text>
</comment>
<dbReference type="SUPFAM" id="SSF57667">
    <property type="entry name" value="beta-beta-alpha zinc fingers"/>
    <property type="match status" value="1"/>
</dbReference>
<dbReference type="GO" id="GO:0008270">
    <property type="term" value="F:zinc ion binding"/>
    <property type="evidence" value="ECO:0007669"/>
    <property type="project" value="UniProtKB-KW"/>
</dbReference>
<dbReference type="Proteomes" id="UP000593567">
    <property type="component" value="Unassembled WGS sequence"/>
</dbReference>
<evidence type="ECO:0000313" key="4">
    <source>
        <dbReference type="EMBL" id="KAF6031599.1"/>
    </source>
</evidence>
<proteinExistence type="predicted"/>